<protein>
    <submittedName>
        <fullName evidence="1">Uncharacterized protein</fullName>
    </submittedName>
</protein>
<organism evidence="1 2">
    <name type="scientific">Ancylostoma ceylanicum</name>
    <dbReference type="NCBI Taxonomy" id="53326"/>
    <lineage>
        <taxon>Eukaryota</taxon>
        <taxon>Metazoa</taxon>
        <taxon>Ecdysozoa</taxon>
        <taxon>Nematoda</taxon>
        <taxon>Chromadorea</taxon>
        <taxon>Rhabditida</taxon>
        <taxon>Rhabditina</taxon>
        <taxon>Rhabditomorpha</taxon>
        <taxon>Strongyloidea</taxon>
        <taxon>Ancylostomatidae</taxon>
        <taxon>Ancylostomatinae</taxon>
        <taxon>Ancylostoma</taxon>
    </lineage>
</organism>
<reference evidence="2" key="1">
    <citation type="journal article" date="2015" name="Nat. Genet.">
        <title>The genome and transcriptome of the zoonotic hookworm Ancylostoma ceylanicum identify infection-specific gene families.</title>
        <authorList>
            <person name="Schwarz E.M."/>
            <person name="Hu Y."/>
            <person name="Antoshechkin I."/>
            <person name="Miller M.M."/>
            <person name="Sternberg P.W."/>
            <person name="Aroian R.V."/>
        </authorList>
    </citation>
    <scope>NUCLEOTIDE SEQUENCE</scope>
    <source>
        <strain evidence="2">HY135</strain>
    </source>
</reference>
<gene>
    <name evidence="1" type="primary">Acey_s0142.g2299</name>
    <name evidence="1" type="ORF">Y032_0142g2299</name>
</gene>
<evidence type="ECO:0000313" key="2">
    <source>
        <dbReference type="Proteomes" id="UP000024635"/>
    </source>
</evidence>
<accession>A0A016T2J9</accession>
<proteinExistence type="predicted"/>
<sequence>MSYENEVYLDLRVAIVERHKVRRTLPKFRIHDDEITRVSVFQNVLAIAVPSPIPKAPMASVSIFRRSYMTVQVSRDNYCIFHRYFRCLFGQQHPEVIFHLFTTACLWGVCREEVKTLFCGGDDDLHETVIDALHLSYRVPEALRDDYAHTISGLWAAAVDYLKAVSHVL</sequence>
<comment type="caution">
    <text evidence="1">The sequence shown here is derived from an EMBL/GenBank/DDBJ whole genome shotgun (WGS) entry which is preliminary data.</text>
</comment>
<dbReference type="EMBL" id="JARK01001478">
    <property type="protein sequence ID" value="EYB97208.1"/>
    <property type="molecule type" value="Genomic_DNA"/>
</dbReference>
<name>A0A016T2J9_9BILA</name>
<dbReference type="Proteomes" id="UP000024635">
    <property type="component" value="Unassembled WGS sequence"/>
</dbReference>
<keyword evidence="2" id="KW-1185">Reference proteome</keyword>
<evidence type="ECO:0000313" key="1">
    <source>
        <dbReference type="EMBL" id="EYB97208.1"/>
    </source>
</evidence>
<dbReference type="AlphaFoldDB" id="A0A016T2J9"/>